<feature type="transmembrane region" description="Helical" evidence="8">
    <location>
        <begin position="62"/>
        <end position="79"/>
    </location>
</feature>
<evidence type="ECO:0000256" key="2">
    <source>
        <dbReference type="ARBA" id="ARBA00009816"/>
    </source>
</evidence>
<evidence type="ECO:0000313" key="10">
    <source>
        <dbReference type="Proteomes" id="UP001195483"/>
    </source>
</evidence>
<comment type="similarity">
    <text evidence="2">Belongs to the DUOXA family.</text>
</comment>
<evidence type="ECO:0000313" key="9">
    <source>
        <dbReference type="EMBL" id="KAK3605946.1"/>
    </source>
</evidence>
<dbReference type="Proteomes" id="UP001195483">
    <property type="component" value="Unassembled WGS sequence"/>
</dbReference>
<feature type="transmembrane region" description="Helical" evidence="8">
    <location>
        <begin position="249"/>
        <end position="274"/>
    </location>
</feature>
<accession>A0AAE0T8Y0</accession>
<dbReference type="PANTHER" id="PTHR31158:SF1">
    <property type="entry name" value="DOXA1 FACTOR-RELATED"/>
    <property type="match status" value="1"/>
</dbReference>
<name>A0AAE0T8Y0_9BIVA</name>
<dbReference type="EMBL" id="JAEAOA010001198">
    <property type="protein sequence ID" value="KAK3605946.1"/>
    <property type="molecule type" value="Genomic_DNA"/>
</dbReference>
<proteinExistence type="inferred from homology"/>
<feature type="transmembrane region" description="Helical" evidence="8">
    <location>
        <begin position="31"/>
        <end position="50"/>
    </location>
</feature>
<evidence type="ECO:0000256" key="3">
    <source>
        <dbReference type="ARBA" id="ARBA00022692"/>
    </source>
</evidence>
<keyword evidence="6" id="KW-0325">Glycoprotein</keyword>
<dbReference type="AlphaFoldDB" id="A0AAE0T8Y0"/>
<evidence type="ECO:0000256" key="4">
    <source>
        <dbReference type="ARBA" id="ARBA00022989"/>
    </source>
</evidence>
<evidence type="ECO:0008006" key="11">
    <source>
        <dbReference type="Google" id="ProtNLM"/>
    </source>
</evidence>
<dbReference type="InterPro" id="IPR018469">
    <property type="entry name" value="Dual_oxidase_maturation_fac"/>
</dbReference>
<comment type="caution">
    <text evidence="9">The sequence shown here is derived from an EMBL/GenBank/DDBJ whole genome shotgun (WGS) entry which is preliminary data.</text>
</comment>
<evidence type="ECO:0000256" key="1">
    <source>
        <dbReference type="ARBA" id="ARBA00004141"/>
    </source>
</evidence>
<reference evidence="9" key="1">
    <citation type="journal article" date="2021" name="Genome Biol. Evol.">
        <title>A High-Quality Reference Genome for a Parasitic Bivalve with Doubly Uniparental Inheritance (Bivalvia: Unionida).</title>
        <authorList>
            <person name="Smith C.H."/>
        </authorList>
    </citation>
    <scope>NUCLEOTIDE SEQUENCE</scope>
    <source>
        <strain evidence="9">CHS0354</strain>
    </source>
</reference>
<evidence type="ECO:0000256" key="5">
    <source>
        <dbReference type="ARBA" id="ARBA00023136"/>
    </source>
</evidence>
<evidence type="ECO:0000256" key="7">
    <source>
        <dbReference type="SAM" id="MobiDB-lite"/>
    </source>
</evidence>
<keyword evidence="5 8" id="KW-0472">Membrane</keyword>
<sequence length="472" mass="53717">MAWFRAFRNEFGYAQYGAQRMPVMLDIPLTVVIYICVLISIAFLIAAAGIRGKERWYTLIRLVYSLLTGSIILVSIYGYCWQEAYTDVKAPYIYRSDSYIDGKIGIRIGLYTVNITLSGDFKGQGNKVDYNEEMLLDDISGPATELYHALDRGLPQPILMVLEHFDVDEGGLRFGRSCRFAGYFAGMLLWTAFAFWITSNIILCSVVWYGAICFTASGVCMVLAIVVYHYLNPSLGFRLPGSQGDVQLRYGWCLWIILILGILTTFLGFIMILADYKYPKRIAAFFMLETVLEDHHEDYPQKYSIQLVQDDKNNERRNTPIQKRYQKNGLDSSPMQKKNPVYGGSISDLSTINGSDGSCTSGHRLSELGNETIYINDNNEFVQRDNDFNEKRTETSLNRRNEICVDIEINDNDMNTCKSSVADKFVDITNKDNIPVHTENNIQRHSGTEDTCYTNGCELCDRSEKETVEGHY</sequence>
<dbReference type="GO" id="GO:0005789">
    <property type="term" value="C:endoplasmic reticulum membrane"/>
    <property type="evidence" value="ECO:0007669"/>
    <property type="project" value="InterPro"/>
</dbReference>
<organism evidence="9 10">
    <name type="scientific">Potamilus streckersoni</name>
    <dbReference type="NCBI Taxonomy" id="2493646"/>
    <lineage>
        <taxon>Eukaryota</taxon>
        <taxon>Metazoa</taxon>
        <taxon>Spiralia</taxon>
        <taxon>Lophotrochozoa</taxon>
        <taxon>Mollusca</taxon>
        <taxon>Bivalvia</taxon>
        <taxon>Autobranchia</taxon>
        <taxon>Heteroconchia</taxon>
        <taxon>Palaeoheterodonta</taxon>
        <taxon>Unionida</taxon>
        <taxon>Unionoidea</taxon>
        <taxon>Unionidae</taxon>
        <taxon>Ambleminae</taxon>
        <taxon>Lampsilini</taxon>
        <taxon>Potamilus</taxon>
    </lineage>
</organism>
<keyword evidence="10" id="KW-1185">Reference proteome</keyword>
<reference evidence="9" key="3">
    <citation type="submission" date="2023-05" db="EMBL/GenBank/DDBJ databases">
        <authorList>
            <person name="Smith C.H."/>
        </authorList>
    </citation>
    <scope>NUCLEOTIDE SEQUENCE</scope>
    <source>
        <strain evidence="9">CHS0354</strain>
        <tissue evidence="9">Mantle</tissue>
    </source>
</reference>
<comment type="subcellular location">
    <subcellularLocation>
        <location evidence="1">Membrane</location>
        <topology evidence="1">Multi-pass membrane protein</topology>
    </subcellularLocation>
</comment>
<reference evidence="9" key="2">
    <citation type="journal article" date="2021" name="Genome Biol. Evol.">
        <title>Developing a high-quality reference genome for a parasitic bivalve with doubly uniparental inheritance (Bivalvia: Unionida).</title>
        <authorList>
            <person name="Smith C.H."/>
        </authorList>
    </citation>
    <scope>NUCLEOTIDE SEQUENCE</scope>
    <source>
        <strain evidence="9">CHS0354</strain>
        <tissue evidence="9">Mantle</tissue>
    </source>
</reference>
<evidence type="ECO:0000256" key="8">
    <source>
        <dbReference type="SAM" id="Phobius"/>
    </source>
</evidence>
<evidence type="ECO:0000256" key="6">
    <source>
        <dbReference type="ARBA" id="ARBA00023180"/>
    </source>
</evidence>
<feature type="transmembrane region" description="Helical" evidence="8">
    <location>
        <begin position="206"/>
        <end position="229"/>
    </location>
</feature>
<feature type="region of interest" description="Disordered" evidence="7">
    <location>
        <begin position="315"/>
        <end position="337"/>
    </location>
</feature>
<keyword evidence="4 8" id="KW-1133">Transmembrane helix</keyword>
<gene>
    <name evidence="9" type="ORF">CHS0354_019620</name>
</gene>
<dbReference type="PANTHER" id="PTHR31158">
    <property type="entry name" value="DUAL OXIDASE 2"/>
    <property type="match status" value="1"/>
</dbReference>
<keyword evidence="3 8" id="KW-0812">Transmembrane</keyword>
<dbReference type="Pfam" id="PF10204">
    <property type="entry name" value="DuoxA"/>
    <property type="match status" value="1"/>
</dbReference>
<protein>
    <recommendedName>
        <fullName evidence="11">Dual oxidase maturation factor 1</fullName>
    </recommendedName>
</protein>
<feature type="transmembrane region" description="Helical" evidence="8">
    <location>
        <begin position="180"/>
        <end position="199"/>
    </location>
</feature>
<dbReference type="GO" id="GO:0015031">
    <property type="term" value="P:protein transport"/>
    <property type="evidence" value="ECO:0007669"/>
    <property type="project" value="InterPro"/>
</dbReference>